<protein>
    <submittedName>
        <fullName evidence="2">Uncharacterized protein</fullName>
    </submittedName>
</protein>
<feature type="transmembrane region" description="Helical" evidence="1">
    <location>
        <begin position="21"/>
        <end position="46"/>
    </location>
</feature>
<keyword evidence="1" id="KW-0812">Transmembrane</keyword>
<sequence length="47" mass="5384">MMNLFELEMQMKEQQETLRKQARGLALSGIPLMDWLLGMTGLFGLVL</sequence>
<keyword evidence="1" id="KW-1133">Transmembrane helix</keyword>
<comment type="caution">
    <text evidence="2">The sequence shown here is derived from an EMBL/GenBank/DDBJ whole genome shotgun (WGS) entry which is preliminary data.</text>
</comment>
<name>A0ABU9DBW2_9BACL</name>
<dbReference type="EMBL" id="JBBPCC010000001">
    <property type="protein sequence ID" value="MEK8126337.1"/>
    <property type="molecule type" value="Genomic_DNA"/>
</dbReference>
<organism evidence="2 3">
    <name type="scientific">Paenibacillus filicis</name>
    <dbReference type="NCBI Taxonomy" id="669464"/>
    <lineage>
        <taxon>Bacteria</taxon>
        <taxon>Bacillati</taxon>
        <taxon>Bacillota</taxon>
        <taxon>Bacilli</taxon>
        <taxon>Bacillales</taxon>
        <taxon>Paenibacillaceae</taxon>
        <taxon>Paenibacillus</taxon>
    </lineage>
</organism>
<reference evidence="2 3" key="1">
    <citation type="submission" date="2024-04" db="EMBL/GenBank/DDBJ databases">
        <title>draft genome sequnece of Paenibacillus filicis.</title>
        <authorList>
            <person name="Kim D.-U."/>
        </authorList>
    </citation>
    <scope>NUCLEOTIDE SEQUENCE [LARGE SCALE GENOMIC DNA]</scope>
    <source>
        <strain evidence="2 3">KACC14197</strain>
    </source>
</reference>
<evidence type="ECO:0000256" key="1">
    <source>
        <dbReference type="SAM" id="Phobius"/>
    </source>
</evidence>
<gene>
    <name evidence="2" type="ORF">WMW72_00250</name>
</gene>
<dbReference type="RefSeq" id="WP_341413396.1">
    <property type="nucleotide sequence ID" value="NZ_JBBPCC010000001.1"/>
</dbReference>
<proteinExistence type="predicted"/>
<accession>A0ABU9DBW2</accession>
<dbReference type="Proteomes" id="UP001469365">
    <property type="component" value="Unassembled WGS sequence"/>
</dbReference>
<evidence type="ECO:0000313" key="2">
    <source>
        <dbReference type="EMBL" id="MEK8126337.1"/>
    </source>
</evidence>
<keyword evidence="1" id="KW-0472">Membrane</keyword>
<keyword evidence="3" id="KW-1185">Reference proteome</keyword>
<evidence type="ECO:0000313" key="3">
    <source>
        <dbReference type="Proteomes" id="UP001469365"/>
    </source>
</evidence>